<keyword evidence="1" id="KW-0732">Signal</keyword>
<gene>
    <name evidence="2" type="ORF">GOB93_13275</name>
</gene>
<organism evidence="2 3">
    <name type="scientific">Acetobacter musti</name>
    <dbReference type="NCBI Taxonomy" id="864732"/>
    <lineage>
        <taxon>Bacteria</taxon>
        <taxon>Pseudomonadati</taxon>
        <taxon>Pseudomonadota</taxon>
        <taxon>Alphaproteobacteria</taxon>
        <taxon>Acetobacterales</taxon>
        <taxon>Acetobacteraceae</taxon>
        <taxon>Acetobacter</taxon>
    </lineage>
</organism>
<feature type="chain" id="PRO_5045381757" description="Pectate lyase superfamily protein domain-containing protein" evidence="1">
    <location>
        <begin position="24"/>
        <end position="585"/>
    </location>
</feature>
<dbReference type="SUPFAM" id="SSF51126">
    <property type="entry name" value="Pectin lyase-like"/>
    <property type="match status" value="1"/>
</dbReference>
<evidence type="ECO:0008006" key="4">
    <source>
        <dbReference type="Google" id="ProtNLM"/>
    </source>
</evidence>
<dbReference type="EMBL" id="WOTB01000018">
    <property type="protein sequence ID" value="NHN85604.1"/>
    <property type="molecule type" value="Genomic_DNA"/>
</dbReference>
<dbReference type="InterPro" id="IPR012334">
    <property type="entry name" value="Pectin_lyas_fold"/>
</dbReference>
<accession>A0ABX0JR20</accession>
<name>A0ABX0JR20_9PROT</name>
<dbReference type="Proteomes" id="UP000635278">
    <property type="component" value="Unassembled WGS sequence"/>
</dbReference>
<evidence type="ECO:0000256" key="1">
    <source>
        <dbReference type="SAM" id="SignalP"/>
    </source>
</evidence>
<dbReference type="Gene3D" id="2.160.20.10">
    <property type="entry name" value="Single-stranded right-handed beta-helix, Pectin lyase-like"/>
    <property type="match status" value="1"/>
</dbReference>
<reference evidence="2 3" key="1">
    <citation type="journal article" date="2020" name="Int. J. Syst. Evol. Microbiol.">
        <title>Novel acetic acid bacteria from cider fermentations: Acetobacter conturbans sp. nov. and Acetobacter fallax sp. nov.</title>
        <authorList>
            <person name="Sombolestani A.S."/>
            <person name="Cleenwerck I."/>
            <person name="Cnockaert M."/>
            <person name="Borremans W."/>
            <person name="Wieme A.D."/>
            <person name="De Vuyst L."/>
            <person name="Vandamme P."/>
        </authorList>
    </citation>
    <scope>NUCLEOTIDE SEQUENCE [LARGE SCALE GENOMIC DNA]</scope>
    <source>
        <strain evidence="2 3">LMG 30640</strain>
    </source>
</reference>
<comment type="caution">
    <text evidence="2">The sequence shown here is derived from an EMBL/GenBank/DDBJ whole genome shotgun (WGS) entry which is preliminary data.</text>
</comment>
<keyword evidence="3" id="KW-1185">Reference proteome</keyword>
<evidence type="ECO:0000313" key="2">
    <source>
        <dbReference type="EMBL" id="NHN85604.1"/>
    </source>
</evidence>
<proteinExistence type="predicted"/>
<dbReference type="InterPro" id="IPR011050">
    <property type="entry name" value="Pectin_lyase_fold/virulence"/>
</dbReference>
<sequence length="585" mass="61651">MLRNSVLCAVAVRFAFVVTAAVAATDHFPSDTTSGYVDVRDFGAKGSAFVRSLIAEAPAGTHRLTVQTPDGLAAGMRIQADGIPAGSTISEISGRDVTFSSSAGQGLTRPLHPTALVDFVPDDDTDAFRAAYKTACEHNETVIVPAGRYYISGTVTACAVPTLLLGATQTTGSSGFPNVTDQSQIMGGVGAGLSYRFTAARGEEAAVIFGDFESSGGRQDYQKNAESIRITNNDRYQKWIDADGASHTASHDAVGQFILAQQPSTNNFGHTWAWNHVLQIDDGSNGSSVIGEAQIINMRSYDGDDFDGGNTVAGYDEIYNCKHECLYAHYFQGGLNGHYGLSDGLVFRHGTVHNIILGQLTPGERDADLRVSAAQHLTDFALYANGLAFFQSLHIGGGPAKGDQVPEAGLTVESSGALSAPSIAAPVARFPGVSIGPEDSGTLTLGSDHGDLAPRIVFRGRKQGDCTLAGEQGKLAVACSGATTEVHDGSGTRFLAPVRSVAPLPVSSNDDRLATTAWTNMAIAHGAHITARRFMELPATPADWSDYVCTDCRINGGAAGVRVMWNPQIRRWTGLSGESVTHLRP</sequence>
<protein>
    <recommendedName>
        <fullName evidence="4">Pectate lyase superfamily protein domain-containing protein</fullName>
    </recommendedName>
</protein>
<dbReference type="RefSeq" id="WP_173583993.1">
    <property type="nucleotide sequence ID" value="NZ_WOTB01000018.1"/>
</dbReference>
<feature type="signal peptide" evidence="1">
    <location>
        <begin position="1"/>
        <end position="23"/>
    </location>
</feature>
<evidence type="ECO:0000313" key="3">
    <source>
        <dbReference type="Proteomes" id="UP000635278"/>
    </source>
</evidence>